<dbReference type="Proteomes" id="UP001055879">
    <property type="component" value="Linkage Group LG03"/>
</dbReference>
<keyword evidence="2" id="KW-1185">Reference proteome</keyword>
<evidence type="ECO:0000313" key="1">
    <source>
        <dbReference type="EMBL" id="KAI3746675.1"/>
    </source>
</evidence>
<sequence>MVDGFRTTLPNPSLSSLSWAPKKESKNKQNTRKKTPHHTQLKTISPTHFTQSLFTNTHCNWEIQKL</sequence>
<protein>
    <submittedName>
        <fullName evidence="1">Uncharacterized protein</fullName>
    </submittedName>
</protein>
<dbReference type="EMBL" id="CM042049">
    <property type="protein sequence ID" value="KAI3746675.1"/>
    <property type="molecule type" value="Genomic_DNA"/>
</dbReference>
<comment type="caution">
    <text evidence="1">The sequence shown here is derived from an EMBL/GenBank/DDBJ whole genome shotgun (WGS) entry which is preliminary data.</text>
</comment>
<name>A0ACB9DJK7_ARCLA</name>
<gene>
    <name evidence="1" type="ORF">L6452_09114</name>
</gene>
<proteinExistence type="predicted"/>
<reference evidence="2" key="1">
    <citation type="journal article" date="2022" name="Mol. Ecol. Resour.">
        <title>The genomes of chicory, endive, great burdock and yacon provide insights into Asteraceae palaeo-polyploidization history and plant inulin production.</title>
        <authorList>
            <person name="Fan W."/>
            <person name="Wang S."/>
            <person name="Wang H."/>
            <person name="Wang A."/>
            <person name="Jiang F."/>
            <person name="Liu H."/>
            <person name="Zhao H."/>
            <person name="Xu D."/>
            <person name="Zhang Y."/>
        </authorList>
    </citation>
    <scope>NUCLEOTIDE SEQUENCE [LARGE SCALE GENOMIC DNA]</scope>
    <source>
        <strain evidence="2">cv. Niubang</strain>
    </source>
</reference>
<accession>A0ACB9DJK7</accession>
<reference evidence="1 2" key="2">
    <citation type="journal article" date="2022" name="Mol. Ecol. Resour.">
        <title>The genomes of chicory, endive, great burdock and yacon provide insights into Asteraceae paleo-polyploidization history and plant inulin production.</title>
        <authorList>
            <person name="Fan W."/>
            <person name="Wang S."/>
            <person name="Wang H."/>
            <person name="Wang A."/>
            <person name="Jiang F."/>
            <person name="Liu H."/>
            <person name="Zhao H."/>
            <person name="Xu D."/>
            <person name="Zhang Y."/>
        </authorList>
    </citation>
    <scope>NUCLEOTIDE SEQUENCE [LARGE SCALE GENOMIC DNA]</scope>
    <source>
        <strain evidence="2">cv. Niubang</strain>
    </source>
</reference>
<evidence type="ECO:0000313" key="2">
    <source>
        <dbReference type="Proteomes" id="UP001055879"/>
    </source>
</evidence>
<organism evidence="1 2">
    <name type="scientific">Arctium lappa</name>
    <name type="common">Greater burdock</name>
    <name type="synonym">Lappa major</name>
    <dbReference type="NCBI Taxonomy" id="4217"/>
    <lineage>
        <taxon>Eukaryota</taxon>
        <taxon>Viridiplantae</taxon>
        <taxon>Streptophyta</taxon>
        <taxon>Embryophyta</taxon>
        <taxon>Tracheophyta</taxon>
        <taxon>Spermatophyta</taxon>
        <taxon>Magnoliopsida</taxon>
        <taxon>eudicotyledons</taxon>
        <taxon>Gunneridae</taxon>
        <taxon>Pentapetalae</taxon>
        <taxon>asterids</taxon>
        <taxon>campanulids</taxon>
        <taxon>Asterales</taxon>
        <taxon>Asteraceae</taxon>
        <taxon>Carduoideae</taxon>
        <taxon>Cardueae</taxon>
        <taxon>Arctiinae</taxon>
        <taxon>Arctium</taxon>
    </lineage>
</organism>